<dbReference type="Gene3D" id="3.10.580.10">
    <property type="entry name" value="CBS-domain"/>
    <property type="match status" value="1"/>
</dbReference>
<feature type="non-terminal residue" evidence="1">
    <location>
        <position position="82"/>
    </location>
</feature>
<dbReference type="RefSeq" id="WP_205105360.1">
    <property type="nucleotide sequence ID" value="NZ_JACJJC010000493.1"/>
</dbReference>
<organism evidence="1 2">
    <name type="scientific">Sutterella massiliensis</name>
    <dbReference type="NCBI Taxonomy" id="1816689"/>
    <lineage>
        <taxon>Bacteria</taxon>
        <taxon>Pseudomonadati</taxon>
        <taxon>Pseudomonadota</taxon>
        <taxon>Betaproteobacteria</taxon>
        <taxon>Burkholderiales</taxon>
        <taxon>Sutterellaceae</taxon>
        <taxon>Sutterella</taxon>
    </lineage>
</organism>
<dbReference type="SUPFAM" id="SSF54631">
    <property type="entry name" value="CBS-domain pair"/>
    <property type="match status" value="1"/>
</dbReference>
<reference evidence="1 2" key="1">
    <citation type="journal article" date="2021" name="Sci. Rep.">
        <title>The distribution of antibiotic resistance genes in chicken gut microbiota commensals.</title>
        <authorList>
            <person name="Juricova H."/>
            <person name="Matiasovicova J."/>
            <person name="Kubasova T."/>
            <person name="Cejkova D."/>
            <person name="Rychlik I."/>
        </authorList>
    </citation>
    <scope>NUCLEOTIDE SEQUENCE [LARGE SCALE GENOMIC DNA]</scope>
    <source>
        <strain evidence="1 2">An829</strain>
    </source>
</reference>
<dbReference type="PANTHER" id="PTHR43773:SF1">
    <property type="entry name" value="MAGNESIUM TRANSPORTER MGTE"/>
    <property type="match status" value="1"/>
</dbReference>
<dbReference type="InterPro" id="IPR006669">
    <property type="entry name" value="MgtE_transporter"/>
</dbReference>
<keyword evidence="2" id="KW-1185">Reference proteome</keyword>
<name>A0ABS2DXJ5_9BURK</name>
<proteinExistence type="predicted"/>
<dbReference type="InterPro" id="IPR046342">
    <property type="entry name" value="CBS_dom_sf"/>
</dbReference>
<dbReference type="PANTHER" id="PTHR43773">
    <property type="entry name" value="MAGNESIUM TRANSPORTER MGTE"/>
    <property type="match status" value="1"/>
</dbReference>
<sequence length="82" mass="9134">KDATHDLLEYPANSVAMLIDTSFATVREDMTVAQAILHIRENLQDTEAADVIFVVDKQGVLIDDIPVRRLVLSDPALTMRDI</sequence>
<dbReference type="EMBL" id="JACJJC010000493">
    <property type="protein sequence ID" value="MBM6705430.1"/>
    <property type="molecule type" value="Genomic_DNA"/>
</dbReference>
<dbReference type="Proteomes" id="UP000715095">
    <property type="component" value="Unassembled WGS sequence"/>
</dbReference>
<accession>A0ABS2DXJ5</accession>
<evidence type="ECO:0000313" key="2">
    <source>
        <dbReference type="Proteomes" id="UP000715095"/>
    </source>
</evidence>
<comment type="caution">
    <text evidence="1">The sequence shown here is derived from an EMBL/GenBank/DDBJ whole genome shotgun (WGS) entry which is preliminary data.</text>
</comment>
<protein>
    <submittedName>
        <fullName evidence="1">Magnesium transporter</fullName>
    </submittedName>
</protein>
<gene>
    <name evidence="1" type="ORF">H6A60_13250</name>
</gene>
<evidence type="ECO:0000313" key="1">
    <source>
        <dbReference type="EMBL" id="MBM6705430.1"/>
    </source>
</evidence>
<feature type="non-terminal residue" evidence="1">
    <location>
        <position position="1"/>
    </location>
</feature>